<dbReference type="Gene3D" id="1.10.510.10">
    <property type="entry name" value="Transferase(Phosphotransferase) domain 1"/>
    <property type="match status" value="1"/>
</dbReference>
<dbReference type="OrthoDB" id="4062651at2759"/>
<dbReference type="FunFam" id="3.30.200.20:FF:000125">
    <property type="entry name" value="Protein STRUBBELIG-RECEPTOR FAMILY 8"/>
    <property type="match status" value="1"/>
</dbReference>
<dbReference type="FunFam" id="3.80.10.10:FF:000062">
    <property type="entry name" value="protein STRUBBELIG-RECEPTOR FAMILY 3"/>
    <property type="match status" value="1"/>
</dbReference>
<evidence type="ECO:0000313" key="12">
    <source>
        <dbReference type="EMBL" id="URD76337.1"/>
    </source>
</evidence>
<feature type="domain" description="Protein kinase" evidence="11">
    <location>
        <begin position="432"/>
        <end position="709"/>
    </location>
</feature>
<evidence type="ECO:0000256" key="1">
    <source>
        <dbReference type="ARBA" id="ARBA00004370"/>
    </source>
</evidence>
<dbReference type="PROSITE" id="PS50011">
    <property type="entry name" value="PROTEIN_KINASE_DOM"/>
    <property type="match status" value="1"/>
</dbReference>
<keyword evidence="3 10" id="KW-0812">Transmembrane</keyword>
<accession>A0A9E7JDA6</accession>
<keyword evidence="2" id="KW-0433">Leucine-rich repeat</keyword>
<evidence type="ECO:0000259" key="11">
    <source>
        <dbReference type="PROSITE" id="PS50011"/>
    </source>
</evidence>
<keyword evidence="8" id="KW-0675">Receptor</keyword>
<dbReference type="FunFam" id="1.10.510.10:FF:000095">
    <property type="entry name" value="protein STRUBBELIG-RECEPTOR FAMILY 8"/>
    <property type="match status" value="1"/>
</dbReference>
<evidence type="ECO:0000256" key="2">
    <source>
        <dbReference type="ARBA" id="ARBA00022614"/>
    </source>
</evidence>
<reference evidence="12" key="1">
    <citation type="submission" date="2022-05" db="EMBL/GenBank/DDBJ databases">
        <title>The Musa troglodytarum L. genome provides insights into the mechanism of non-climacteric behaviour and enrichment of carotenoids.</title>
        <authorList>
            <person name="Wang J."/>
        </authorList>
    </citation>
    <scope>NUCLEOTIDE SEQUENCE</scope>
    <source>
        <tissue evidence="12">Leaf</tissue>
    </source>
</reference>
<dbReference type="GO" id="GO:0016020">
    <property type="term" value="C:membrane"/>
    <property type="evidence" value="ECO:0007669"/>
    <property type="project" value="UniProtKB-SubCell"/>
</dbReference>
<keyword evidence="7 10" id="KW-0472">Membrane</keyword>
<dbReference type="InterPro" id="IPR011009">
    <property type="entry name" value="Kinase-like_dom_sf"/>
</dbReference>
<keyword evidence="4" id="KW-0732">Signal</keyword>
<dbReference type="Pfam" id="PF13855">
    <property type="entry name" value="LRR_8"/>
    <property type="match status" value="1"/>
</dbReference>
<keyword evidence="6 10" id="KW-1133">Transmembrane helix</keyword>
<evidence type="ECO:0000256" key="4">
    <source>
        <dbReference type="ARBA" id="ARBA00022729"/>
    </source>
</evidence>
<gene>
    <name evidence="12" type="ORF">MUK42_09833</name>
</gene>
<dbReference type="PANTHER" id="PTHR48007:SF13">
    <property type="entry name" value="PROTEIN STRUBBELIG-RECEPTOR FAMILY 4"/>
    <property type="match status" value="1"/>
</dbReference>
<evidence type="ECO:0000256" key="6">
    <source>
        <dbReference type="ARBA" id="ARBA00022989"/>
    </source>
</evidence>
<evidence type="ECO:0000256" key="5">
    <source>
        <dbReference type="ARBA" id="ARBA00022737"/>
    </source>
</evidence>
<dbReference type="InterPro" id="IPR000719">
    <property type="entry name" value="Prot_kinase_dom"/>
</dbReference>
<dbReference type="Pfam" id="PF08263">
    <property type="entry name" value="LRRNT_2"/>
    <property type="match status" value="1"/>
</dbReference>
<dbReference type="Proteomes" id="UP001055439">
    <property type="component" value="Chromosome 1"/>
</dbReference>
<dbReference type="EMBL" id="CP097502">
    <property type="protein sequence ID" value="URD76337.1"/>
    <property type="molecule type" value="Genomic_DNA"/>
</dbReference>
<dbReference type="Gene3D" id="3.80.10.10">
    <property type="entry name" value="Ribonuclease Inhibitor"/>
    <property type="match status" value="1"/>
</dbReference>
<dbReference type="SUPFAM" id="SSF56112">
    <property type="entry name" value="Protein kinase-like (PK-like)"/>
    <property type="match status" value="1"/>
</dbReference>
<feature type="region of interest" description="Disordered" evidence="9">
    <location>
        <begin position="385"/>
        <end position="413"/>
    </location>
</feature>
<proteinExistence type="predicted"/>
<dbReference type="InterPro" id="IPR001245">
    <property type="entry name" value="Ser-Thr/Tyr_kinase_cat_dom"/>
</dbReference>
<name>A0A9E7JDA6_9LILI</name>
<dbReference type="GO" id="GO:0005524">
    <property type="term" value="F:ATP binding"/>
    <property type="evidence" value="ECO:0007669"/>
    <property type="project" value="InterPro"/>
</dbReference>
<evidence type="ECO:0000313" key="13">
    <source>
        <dbReference type="Proteomes" id="UP001055439"/>
    </source>
</evidence>
<evidence type="ECO:0000256" key="10">
    <source>
        <dbReference type="SAM" id="Phobius"/>
    </source>
</evidence>
<evidence type="ECO:0000256" key="3">
    <source>
        <dbReference type="ARBA" id="ARBA00022692"/>
    </source>
</evidence>
<dbReference type="AlphaFoldDB" id="A0A9E7JDA6"/>
<dbReference type="InterPro" id="IPR013210">
    <property type="entry name" value="LRR_N_plant-typ"/>
</dbReference>
<evidence type="ECO:0000256" key="8">
    <source>
        <dbReference type="ARBA" id="ARBA00023170"/>
    </source>
</evidence>
<protein>
    <submittedName>
        <fullName evidence="12">Strubbelig-receptor family</fullName>
    </submittedName>
</protein>
<evidence type="ECO:0000256" key="7">
    <source>
        <dbReference type="ARBA" id="ARBA00023136"/>
    </source>
</evidence>
<evidence type="ECO:0000256" key="9">
    <source>
        <dbReference type="SAM" id="MobiDB-lite"/>
    </source>
</evidence>
<feature type="transmembrane region" description="Helical" evidence="10">
    <location>
        <begin position="314"/>
        <end position="335"/>
    </location>
</feature>
<keyword evidence="13" id="KW-1185">Reference proteome</keyword>
<dbReference type="PANTHER" id="PTHR48007">
    <property type="entry name" value="LEUCINE-RICH REPEAT RECEPTOR-LIKE PROTEIN KINASE PXC1"/>
    <property type="match status" value="1"/>
</dbReference>
<dbReference type="InterPro" id="IPR032675">
    <property type="entry name" value="LRR_dom_sf"/>
</dbReference>
<dbReference type="GO" id="GO:0004672">
    <property type="term" value="F:protein kinase activity"/>
    <property type="evidence" value="ECO:0007669"/>
    <property type="project" value="InterPro"/>
</dbReference>
<dbReference type="InterPro" id="IPR001611">
    <property type="entry name" value="Leu-rich_rpt"/>
</dbReference>
<sequence>MPPSGTSFFLSISRCETLILEEQANGFQWSKRGFPSHSVGTLLLSPTSSFTPHYGNVDQALDPLLPRWTDSSDGKRFPYFSHLEGSSCLLLFLFEISALNVMYSSLNSPSQLAGWSSSGGDPCGNDWKGIKCSGSSVTEIDLSKNNLQGDVPYQLPPNAIHINLAGNALTGGVPYSISQMTDLNYLNLANNQLSGQLTDVFGKLHSLSLLDLSFNHFSGNLPQSFGSLSSLRTLNIQNNQFSGSLGVLAALSLEDLNVQNNHFTGWIPNKLRSLDNLKVDGNSWSSGPAPPGMSKAADSNGGSSSTGKHSGLKAAAIAVIVIAVLVVILVMMALVKRRSSASSCYIDEQHSQNRSFTPLVDDEFAGLKDSSSSVDMKAFENPSLDLKSPLTDTQKPLSDNEFAKRSNSRRSTDHISPTIYSLSDLQAATLSFSASRLLGQGNIGRTYKAKSADGKVLAVKKIEALSLSGRSSYNFKELVSGISKLHHPNIAELLGHCSEPGYQLLVYELQRNGSLHGFLHLSDDYSKPLTWETRVRIALGTACALEYLHEVCSPSAIHKNIKSANILLDAELNPRLADCGLTVFFEDTNDNLGPGYNAPECTKPSAYTIKSDVYSFGVVMLELLTGRKPYDSSKPRLEQSLVRWAAPQLHDIDALARMVDPALRGLYPPKSLSRFADVVALCIQSEPEFRPAMSEVVQALVRCVQRPSFNMRMGGDLSTSRRSDDSDYGYN</sequence>
<keyword evidence="5" id="KW-0677">Repeat</keyword>
<dbReference type="Gene3D" id="3.30.200.20">
    <property type="entry name" value="Phosphorylase Kinase, domain 1"/>
    <property type="match status" value="1"/>
</dbReference>
<organism evidence="12 13">
    <name type="scientific">Musa troglodytarum</name>
    <name type="common">fe'i banana</name>
    <dbReference type="NCBI Taxonomy" id="320322"/>
    <lineage>
        <taxon>Eukaryota</taxon>
        <taxon>Viridiplantae</taxon>
        <taxon>Streptophyta</taxon>
        <taxon>Embryophyta</taxon>
        <taxon>Tracheophyta</taxon>
        <taxon>Spermatophyta</taxon>
        <taxon>Magnoliopsida</taxon>
        <taxon>Liliopsida</taxon>
        <taxon>Zingiberales</taxon>
        <taxon>Musaceae</taxon>
        <taxon>Musa</taxon>
    </lineage>
</organism>
<dbReference type="InterPro" id="IPR046959">
    <property type="entry name" value="PRK1-6/SRF4-like"/>
</dbReference>
<dbReference type="Pfam" id="PF00560">
    <property type="entry name" value="LRR_1"/>
    <property type="match status" value="1"/>
</dbReference>
<comment type="subcellular location">
    <subcellularLocation>
        <location evidence="1">Membrane</location>
    </subcellularLocation>
</comment>
<dbReference type="SUPFAM" id="SSF52058">
    <property type="entry name" value="L domain-like"/>
    <property type="match status" value="1"/>
</dbReference>
<dbReference type="Pfam" id="PF07714">
    <property type="entry name" value="PK_Tyr_Ser-Thr"/>
    <property type="match status" value="1"/>
</dbReference>
<feature type="region of interest" description="Disordered" evidence="9">
    <location>
        <begin position="282"/>
        <end position="307"/>
    </location>
</feature>